<protein>
    <submittedName>
        <fullName evidence="2">Uncharacterized protein</fullName>
    </submittedName>
</protein>
<name>A0A0C3CT11_HEBCY</name>
<dbReference type="EMBL" id="KN831770">
    <property type="protein sequence ID" value="KIM47036.1"/>
    <property type="molecule type" value="Genomic_DNA"/>
</dbReference>
<accession>A0A0C3CT11</accession>
<evidence type="ECO:0000313" key="2">
    <source>
        <dbReference type="EMBL" id="KIM47036.1"/>
    </source>
</evidence>
<reference evidence="3" key="2">
    <citation type="submission" date="2015-01" db="EMBL/GenBank/DDBJ databases">
        <title>Evolutionary Origins and Diversification of the Mycorrhizal Mutualists.</title>
        <authorList>
            <consortium name="DOE Joint Genome Institute"/>
            <consortium name="Mycorrhizal Genomics Consortium"/>
            <person name="Kohler A."/>
            <person name="Kuo A."/>
            <person name="Nagy L.G."/>
            <person name="Floudas D."/>
            <person name="Copeland A."/>
            <person name="Barry K.W."/>
            <person name="Cichocki N."/>
            <person name="Veneault-Fourrey C."/>
            <person name="LaButti K."/>
            <person name="Lindquist E.A."/>
            <person name="Lipzen A."/>
            <person name="Lundell T."/>
            <person name="Morin E."/>
            <person name="Murat C."/>
            <person name="Riley R."/>
            <person name="Ohm R."/>
            <person name="Sun H."/>
            <person name="Tunlid A."/>
            <person name="Henrissat B."/>
            <person name="Grigoriev I.V."/>
            <person name="Hibbett D.S."/>
            <person name="Martin F."/>
        </authorList>
    </citation>
    <scope>NUCLEOTIDE SEQUENCE [LARGE SCALE GENOMIC DNA]</scope>
    <source>
        <strain evidence="3">h7</strain>
    </source>
</reference>
<sequence length="176" mass="18690">MLRIYLLLSAVFSLVTISAVALPFTSDGVAKLPGYHTHSLYTAYHYRPLCGSLDPGVGDKPYSGTYCAPAMLPYRQTSDTFAIYDVVGVRQSDTFAIGSGTDVCMCFSLSETTGKQSDYCVLVDANGQGNVDHGQYMRGTKSLPQCSAIDVASVTASLGNLGTQTRAQIVGPTVSH</sequence>
<reference evidence="2 3" key="1">
    <citation type="submission" date="2014-04" db="EMBL/GenBank/DDBJ databases">
        <authorList>
            <consortium name="DOE Joint Genome Institute"/>
            <person name="Kuo A."/>
            <person name="Gay G."/>
            <person name="Dore J."/>
            <person name="Kohler A."/>
            <person name="Nagy L.G."/>
            <person name="Floudas D."/>
            <person name="Copeland A."/>
            <person name="Barry K.W."/>
            <person name="Cichocki N."/>
            <person name="Veneault-Fourrey C."/>
            <person name="LaButti K."/>
            <person name="Lindquist E.A."/>
            <person name="Lipzen A."/>
            <person name="Lundell T."/>
            <person name="Morin E."/>
            <person name="Murat C."/>
            <person name="Sun H."/>
            <person name="Tunlid A."/>
            <person name="Henrissat B."/>
            <person name="Grigoriev I.V."/>
            <person name="Hibbett D.S."/>
            <person name="Martin F."/>
            <person name="Nordberg H.P."/>
            <person name="Cantor M.N."/>
            <person name="Hua S.X."/>
        </authorList>
    </citation>
    <scope>NUCLEOTIDE SEQUENCE [LARGE SCALE GENOMIC DNA]</scope>
    <source>
        <strain evidence="3">h7</strain>
    </source>
</reference>
<evidence type="ECO:0000313" key="3">
    <source>
        <dbReference type="Proteomes" id="UP000053424"/>
    </source>
</evidence>
<organism evidence="2 3">
    <name type="scientific">Hebeloma cylindrosporum</name>
    <dbReference type="NCBI Taxonomy" id="76867"/>
    <lineage>
        <taxon>Eukaryota</taxon>
        <taxon>Fungi</taxon>
        <taxon>Dikarya</taxon>
        <taxon>Basidiomycota</taxon>
        <taxon>Agaricomycotina</taxon>
        <taxon>Agaricomycetes</taxon>
        <taxon>Agaricomycetidae</taxon>
        <taxon>Agaricales</taxon>
        <taxon>Agaricineae</taxon>
        <taxon>Hymenogastraceae</taxon>
        <taxon>Hebeloma</taxon>
    </lineage>
</organism>
<gene>
    <name evidence="2" type="ORF">M413DRAFT_23327</name>
</gene>
<keyword evidence="3" id="KW-1185">Reference proteome</keyword>
<keyword evidence="1" id="KW-0732">Signal</keyword>
<evidence type="ECO:0000256" key="1">
    <source>
        <dbReference type="SAM" id="SignalP"/>
    </source>
</evidence>
<dbReference type="AlphaFoldDB" id="A0A0C3CT11"/>
<dbReference type="Proteomes" id="UP000053424">
    <property type="component" value="Unassembled WGS sequence"/>
</dbReference>
<feature type="signal peptide" evidence="1">
    <location>
        <begin position="1"/>
        <end position="21"/>
    </location>
</feature>
<proteinExistence type="predicted"/>
<feature type="chain" id="PRO_5002162989" evidence="1">
    <location>
        <begin position="22"/>
        <end position="176"/>
    </location>
</feature>
<dbReference type="HOGENOM" id="CLU_1525336_0_0_1"/>